<dbReference type="PIRSF" id="PIRSF001549">
    <property type="entry name" value="His-tRNA_synth"/>
    <property type="match status" value="1"/>
</dbReference>
<dbReference type="Gene3D" id="3.30.930.10">
    <property type="entry name" value="Bira Bifunctional Protein, Domain 2"/>
    <property type="match status" value="1"/>
</dbReference>
<dbReference type="HAMAP" id="MF_00127">
    <property type="entry name" value="His_tRNA_synth"/>
    <property type="match status" value="1"/>
</dbReference>
<dbReference type="PANTHER" id="PTHR43707:SF1">
    <property type="entry name" value="HISTIDINE--TRNA LIGASE, MITOCHONDRIAL-RELATED"/>
    <property type="match status" value="1"/>
</dbReference>
<dbReference type="EC" id="6.1.1.21" evidence="3"/>
<comment type="catalytic activity">
    <reaction evidence="3">
        <text>tRNA(His) + L-histidine + ATP = L-histidyl-tRNA(His) + AMP + diphosphate + H(+)</text>
        <dbReference type="Rhea" id="RHEA:17313"/>
        <dbReference type="Rhea" id="RHEA-COMP:9665"/>
        <dbReference type="Rhea" id="RHEA-COMP:9689"/>
        <dbReference type="ChEBI" id="CHEBI:15378"/>
        <dbReference type="ChEBI" id="CHEBI:30616"/>
        <dbReference type="ChEBI" id="CHEBI:33019"/>
        <dbReference type="ChEBI" id="CHEBI:57595"/>
        <dbReference type="ChEBI" id="CHEBI:78442"/>
        <dbReference type="ChEBI" id="CHEBI:78527"/>
        <dbReference type="ChEBI" id="CHEBI:456215"/>
        <dbReference type="EC" id="6.1.1.21"/>
    </reaction>
</comment>
<evidence type="ECO:0000256" key="4">
    <source>
        <dbReference type="PIRSR" id="PIRSR001549-1"/>
    </source>
</evidence>
<dbReference type="RefSeq" id="WP_185799395.1">
    <property type="nucleotide sequence ID" value="NZ_JACJVJ010000001.1"/>
</dbReference>
<dbReference type="Pfam" id="PF13393">
    <property type="entry name" value="tRNA-synt_His"/>
    <property type="match status" value="1"/>
</dbReference>
<dbReference type="GO" id="GO:0005524">
    <property type="term" value="F:ATP binding"/>
    <property type="evidence" value="ECO:0007669"/>
    <property type="project" value="UniProtKB-UniRule"/>
</dbReference>
<feature type="binding site" evidence="4">
    <location>
        <position position="133"/>
    </location>
    <ligand>
        <name>L-histidine</name>
        <dbReference type="ChEBI" id="CHEBI:57595"/>
    </ligand>
</feature>
<evidence type="ECO:0000313" key="6">
    <source>
        <dbReference type="EMBL" id="MBC2776078.1"/>
    </source>
</evidence>
<organism evidence="6 7">
    <name type="scientific">Parasphingopyxis marina</name>
    <dbReference type="NCBI Taxonomy" id="2761622"/>
    <lineage>
        <taxon>Bacteria</taxon>
        <taxon>Pseudomonadati</taxon>
        <taxon>Pseudomonadota</taxon>
        <taxon>Alphaproteobacteria</taxon>
        <taxon>Sphingomonadales</taxon>
        <taxon>Sphingomonadaceae</taxon>
        <taxon>Parasphingopyxis</taxon>
    </lineage>
</organism>
<keyword evidence="3" id="KW-0547">Nucleotide-binding</keyword>
<feature type="domain" description="Aminoacyl-transfer RNA synthetases class-II family profile" evidence="5">
    <location>
        <begin position="1"/>
        <end position="335"/>
    </location>
</feature>
<feature type="binding site" evidence="4">
    <location>
        <begin position="265"/>
        <end position="266"/>
    </location>
    <ligand>
        <name>L-histidine</name>
        <dbReference type="ChEBI" id="CHEBI:57595"/>
    </ligand>
</feature>
<dbReference type="InterPro" id="IPR041715">
    <property type="entry name" value="HisRS-like_core"/>
</dbReference>
<dbReference type="InterPro" id="IPR004516">
    <property type="entry name" value="HisRS/HisZ"/>
</dbReference>
<dbReference type="InterPro" id="IPR045864">
    <property type="entry name" value="aa-tRNA-synth_II/BPL/LPL"/>
</dbReference>
<dbReference type="SUPFAM" id="SSF55681">
    <property type="entry name" value="Class II aaRS and biotin synthetases"/>
    <property type="match status" value="1"/>
</dbReference>
<dbReference type="InterPro" id="IPR015807">
    <property type="entry name" value="His-tRNA-ligase"/>
</dbReference>
<dbReference type="GO" id="GO:0005737">
    <property type="term" value="C:cytoplasm"/>
    <property type="evidence" value="ECO:0007669"/>
    <property type="project" value="UniProtKB-SubCell"/>
</dbReference>
<dbReference type="GO" id="GO:0006427">
    <property type="term" value="P:histidyl-tRNA aminoacylation"/>
    <property type="evidence" value="ECO:0007669"/>
    <property type="project" value="UniProtKB-UniRule"/>
</dbReference>
<keyword evidence="3" id="KW-0067">ATP-binding</keyword>
<accession>A0A842HQQ5</accession>
<dbReference type="Proteomes" id="UP000564378">
    <property type="component" value="Unassembled WGS sequence"/>
</dbReference>
<proteinExistence type="inferred from homology"/>
<feature type="binding site" evidence="4">
    <location>
        <position position="129"/>
    </location>
    <ligand>
        <name>L-histidine</name>
        <dbReference type="ChEBI" id="CHEBI:57595"/>
    </ligand>
</feature>
<feature type="binding site" evidence="4">
    <location>
        <position position="115"/>
    </location>
    <ligand>
        <name>L-histidine</name>
        <dbReference type="ChEBI" id="CHEBI:57595"/>
    </ligand>
</feature>
<evidence type="ECO:0000313" key="7">
    <source>
        <dbReference type="Proteomes" id="UP000564378"/>
    </source>
</evidence>
<feature type="binding site" evidence="4">
    <location>
        <position position="261"/>
    </location>
    <ligand>
        <name>L-histidine</name>
        <dbReference type="ChEBI" id="CHEBI:57595"/>
    </ligand>
</feature>
<evidence type="ECO:0000259" key="5">
    <source>
        <dbReference type="PROSITE" id="PS50862"/>
    </source>
</evidence>
<name>A0A842HQQ5_9SPHN</name>
<evidence type="ECO:0000256" key="3">
    <source>
        <dbReference type="HAMAP-Rule" id="MF_00127"/>
    </source>
</evidence>
<dbReference type="PROSITE" id="PS50862">
    <property type="entry name" value="AA_TRNA_LIGASE_II"/>
    <property type="match status" value="1"/>
</dbReference>
<dbReference type="AlphaFoldDB" id="A0A842HQQ5"/>
<dbReference type="InterPro" id="IPR006195">
    <property type="entry name" value="aa-tRNA-synth_II"/>
</dbReference>
<comment type="subunit">
    <text evidence="2 3">Homodimer.</text>
</comment>
<keyword evidence="7" id="KW-1185">Reference proteome</keyword>
<dbReference type="EMBL" id="JACJVJ010000001">
    <property type="protein sequence ID" value="MBC2776078.1"/>
    <property type="molecule type" value="Genomic_DNA"/>
</dbReference>
<keyword evidence="3" id="KW-0030">Aminoacyl-tRNA synthetase</keyword>
<comment type="subcellular location">
    <subcellularLocation>
        <location evidence="3">Cytoplasm</location>
    </subcellularLocation>
</comment>
<keyword evidence="3" id="KW-0963">Cytoplasm</keyword>
<dbReference type="CDD" id="cd00773">
    <property type="entry name" value="HisRS-like_core"/>
    <property type="match status" value="1"/>
</dbReference>
<evidence type="ECO:0000256" key="1">
    <source>
        <dbReference type="ARBA" id="ARBA00008226"/>
    </source>
</evidence>
<dbReference type="PANTHER" id="PTHR43707">
    <property type="entry name" value="HISTIDYL-TRNA SYNTHETASE"/>
    <property type="match status" value="1"/>
</dbReference>
<sequence>MAKSETPKAIRGTQDMIGEEAERFQHVVDTFDRVRRLYGFGRVEVPVFEATAVFARSLGETTDVVSKEMYSFEDKGGDSLTLRPEFTAGIARAYLTNGWQQYAPMKLATDGPLFRYERPQKGRFRQFHQLDAEIIGAGEPAADVELLVMADQLLKELGIAEGVTLQLNTLGDAATRDAWRDALVAHFEAHKGELSEDSIDRLSRNPLRILDSKDPRDRPIADAAPGIDDVMSNEAAAFFEDVTVGLNAAGVAWERNPRLVRGLDYYRHTAFEFVTDRLGAQGTVLGGGRYDGLIEALGGPETPAVGWAAGIERLAMLLDEWPDSVTEIAVFTTNPELDGFVLELASLLRRPPAAIRTEIFAAGSRRKRFDKAKASGAWRCLAVEFHDDGNCVVRLRDLNIDRAKPVRTRITKALEQRFHFREETIADAHSWILAQRK</sequence>
<evidence type="ECO:0000256" key="2">
    <source>
        <dbReference type="ARBA" id="ARBA00011738"/>
    </source>
</evidence>
<feature type="binding site" evidence="4">
    <location>
        <begin position="85"/>
        <end position="87"/>
    </location>
    <ligand>
        <name>L-histidine</name>
        <dbReference type="ChEBI" id="CHEBI:57595"/>
    </ligand>
</feature>
<comment type="similarity">
    <text evidence="1 3">Belongs to the class-II aminoacyl-tRNA synthetase family.</text>
</comment>
<protein>
    <recommendedName>
        <fullName evidence="3">Histidine--tRNA ligase</fullName>
        <ecNumber evidence="3">6.1.1.21</ecNumber>
    </recommendedName>
    <alternativeName>
        <fullName evidence="3">Histidyl-tRNA synthetase</fullName>
        <shortName evidence="3">HisRS</shortName>
    </alternativeName>
</protein>
<keyword evidence="3" id="KW-0648">Protein biosynthesis</keyword>
<gene>
    <name evidence="3" type="primary">hisS</name>
    <name evidence="6" type="ORF">H6P80_00460</name>
</gene>
<reference evidence="6 7" key="1">
    <citation type="submission" date="2020-08" db="EMBL/GenBank/DDBJ databases">
        <title>Draft genome sequence of Parasphingopyxis sp. GrpM-11.</title>
        <authorList>
            <person name="Oh J."/>
            <person name="Roh D.-H."/>
        </authorList>
    </citation>
    <scope>NUCLEOTIDE SEQUENCE [LARGE SCALE GENOMIC DNA]</scope>
    <source>
        <strain evidence="6 7">GrpM-11</strain>
    </source>
</reference>
<comment type="caution">
    <text evidence="6">The sequence shown here is derived from an EMBL/GenBank/DDBJ whole genome shotgun (WGS) entry which is preliminary data.</text>
</comment>
<keyword evidence="3 6" id="KW-0436">Ligase</keyword>
<dbReference type="GO" id="GO:0004821">
    <property type="term" value="F:histidine-tRNA ligase activity"/>
    <property type="evidence" value="ECO:0007669"/>
    <property type="project" value="UniProtKB-UniRule"/>
</dbReference>
<dbReference type="NCBIfam" id="TIGR00442">
    <property type="entry name" value="hisS"/>
    <property type="match status" value="1"/>
</dbReference>